<protein>
    <recommendedName>
        <fullName evidence="4">WW domain-containing protein</fullName>
    </recommendedName>
</protein>
<keyword evidence="1" id="KW-0812">Transmembrane</keyword>
<dbReference type="Proteomes" id="UP000016930">
    <property type="component" value="Unassembled WGS sequence"/>
</dbReference>
<evidence type="ECO:0008006" key="4">
    <source>
        <dbReference type="Google" id="ProtNLM"/>
    </source>
</evidence>
<sequence>MAHTVQQSEVFATVQIEVACTSTHTSSHSSGSACDSQVTAVSRDPSTLSVPAEVSGAGASLVDVGRDGDQETSNTAAPAHIIHRPPPQIAAPTKEIPKFIELDPGLKFVPVSPTTMVSWRPPKADDLIIEPMRFGPSDHPLSGWTPCIHPEGQLYYRKECQIGLQIILVNRCAERLLLHLKRDIQVPPDFEVALYACQSTVEDTGDLETYVYYYLSTDRHRRPFWIQRVLAGLVTCNERQVHSEARLGHTGNSSQITGNSRVIGTSRVIQLLTLPKDRLTSETSTAPWDAQTLKGLIDIVRELDQCSMLILSAKNRFQHHCGEPWAQLNINESVKEDLSQKDLKRSLWFLCLQPLCFYLPDQYLGELDYILVDDMLHYTRWNHYINGLKRDWKNIMLPVTVLLTVDVGLLAIQSLDNGHAGRSIAQISSYCSAIMSIGAILMCIILSRHHRNDGQSSDMANVGPWLKNQVRTQSLGELFAITLSLPSVWFTWG</sequence>
<accession>M2PHL3</accession>
<reference evidence="2 3" key="1">
    <citation type="journal article" date="2012" name="Proc. Natl. Acad. Sci. U.S.A.">
        <title>Comparative genomics of Ceriporiopsis subvermispora and Phanerochaete chrysosporium provide insight into selective ligninolysis.</title>
        <authorList>
            <person name="Fernandez-Fueyo E."/>
            <person name="Ruiz-Duenas F.J."/>
            <person name="Ferreira P."/>
            <person name="Floudas D."/>
            <person name="Hibbett D.S."/>
            <person name="Canessa P."/>
            <person name="Larrondo L.F."/>
            <person name="James T.Y."/>
            <person name="Seelenfreund D."/>
            <person name="Lobos S."/>
            <person name="Polanco R."/>
            <person name="Tello M."/>
            <person name="Honda Y."/>
            <person name="Watanabe T."/>
            <person name="Watanabe T."/>
            <person name="Ryu J.S."/>
            <person name="Kubicek C.P."/>
            <person name="Schmoll M."/>
            <person name="Gaskell J."/>
            <person name="Hammel K.E."/>
            <person name="St John F.J."/>
            <person name="Vanden Wymelenberg A."/>
            <person name="Sabat G."/>
            <person name="Splinter BonDurant S."/>
            <person name="Syed K."/>
            <person name="Yadav J.S."/>
            <person name="Doddapaneni H."/>
            <person name="Subramanian V."/>
            <person name="Lavin J.L."/>
            <person name="Oguiza J.A."/>
            <person name="Perez G."/>
            <person name="Pisabarro A.G."/>
            <person name="Ramirez L."/>
            <person name="Santoyo F."/>
            <person name="Master E."/>
            <person name="Coutinho P.M."/>
            <person name="Henrissat B."/>
            <person name="Lombard V."/>
            <person name="Magnuson J.K."/>
            <person name="Kuees U."/>
            <person name="Hori C."/>
            <person name="Igarashi K."/>
            <person name="Samejima M."/>
            <person name="Held B.W."/>
            <person name="Barry K.W."/>
            <person name="LaButti K.M."/>
            <person name="Lapidus A."/>
            <person name="Lindquist E.A."/>
            <person name="Lucas S.M."/>
            <person name="Riley R."/>
            <person name="Salamov A.A."/>
            <person name="Hoffmeister D."/>
            <person name="Schwenk D."/>
            <person name="Hadar Y."/>
            <person name="Yarden O."/>
            <person name="de Vries R.P."/>
            <person name="Wiebenga A."/>
            <person name="Stenlid J."/>
            <person name="Eastwood D."/>
            <person name="Grigoriev I.V."/>
            <person name="Berka R.M."/>
            <person name="Blanchette R.A."/>
            <person name="Kersten P."/>
            <person name="Martinez A.T."/>
            <person name="Vicuna R."/>
            <person name="Cullen D."/>
        </authorList>
    </citation>
    <scope>NUCLEOTIDE SEQUENCE [LARGE SCALE GENOMIC DNA]</scope>
    <source>
        <strain evidence="2 3">B</strain>
    </source>
</reference>
<evidence type="ECO:0000313" key="2">
    <source>
        <dbReference type="EMBL" id="EMD35559.1"/>
    </source>
</evidence>
<keyword evidence="1" id="KW-0472">Membrane</keyword>
<evidence type="ECO:0000313" key="3">
    <source>
        <dbReference type="Proteomes" id="UP000016930"/>
    </source>
</evidence>
<dbReference type="HOGENOM" id="CLU_015091_2_2_1"/>
<feature type="transmembrane region" description="Helical" evidence="1">
    <location>
        <begin position="395"/>
        <end position="415"/>
    </location>
</feature>
<proteinExistence type="predicted"/>
<gene>
    <name evidence="2" type="ORF">CERSUDRAFT_75126</name>
</gene>
<feature type="transmembrane region" description="Helical" evidence="1">
    <location>
        <begin position="427"/>
        <end position="446"/>
    </location>
</feature>
<dbReference type="OrthoDB" id="2657661at2759"/>
<keyword evidence="1" id="KW-1133">Transmembrane helix</keyword>
<dbReference type="EMBL" id="KB445800">
    <property type="protein sequence ID" value="EMD35559.1"/>
    <property type="molecule type" value="Genomic_DNA"/>
</dbReference>
<organism evidence="2 3">
    <name type="scientific">Ceriporiopsis subvermispora (strain B)</name>
    <name type="common">White-rot fungus</name>
    <name type="synonym">Gelatoporia subvermispora</name>
    <dbReference type="NCBI Taxonomy" id="914234"/>
    <lineage>
        <taxon>Eukaryota</taxon>
        <taxon>Fungi</taxon>
        <taxon>Dikarya</taxon>
        <taxon>Basidiomycota</taxon>
        <taxon>Agaricomycotina</taxon>
        <taxon>Agaricomycetes</taxon>
        <taxon>Polyporales</taxon>
        <taxon>Gelatoporiaceae</taxon>
        <taxon>Gelatoporia</taxon>
    </lineage>
</organism>
<evidence type="ECO:0000256" key="1">
    <source>
        <dbReference type="SAM" id="Phobius"/>
    </source>
</evidence>
<name>M2PHL3_CERS8</name>
<dbReference type="AlphaFoldDB" id="M2PHL3"/>
<keyword evidence="3" id="KW-1185">Reference proteome</keyword>